<comment type="caution">
    <text evidence="3">The sequence shown here is derived from an EMBL/GenBank/DDBJ whole genome shotgun (WGS) entry which is preliminary data.</text>
</comment>
<dbReference type="PANTHER" id="PTHR46310:SF7">
    <property type="entry name" value="AMIDASE 1"/>
    <property type="match status" value="1"/>
</dbReference>
<dbReference type="STRING" id="1849047.A0A3D8Q5M4"/>
<gene>
    <name evidence="3" type="ORF">BP6252_14007</name>
</gene>
<dbReference type="AlphaFoldDB" id="A0A3D8Q5M4"/>
<organism evidence="3 4">
    <name type="scientific">Coleophoma cylindrospora</name>
    <dbReference type="NCBI Taxonomy" id="1849047"/>
    <lineage>
        <taxon>Eukaryota</taxon>
        <taxon>Fungi</taxon>
        <taxon>Dikarya</taxon>
        <taxon>Ascomycota</taxon>
        <taxon>Pezizomycotina</taxon>
        <taxon>Leotiomycetes</taxon>
        <taxon>Helotiales</taxon>
        <taxon>Dermateaceae</taxon>
        <taxon>Coleophoma</taxon>
    </lineage>
</organism>
<protein>
    <submittedName>
        <fullName evidence="3">Uncharacterized protein</fullName>
    </submittedName>
</protein>
<evidence type="ECO:0000313" key="3">
    <source>
        <dbReference type="EMBL" id="RDW56714.1"/>
    </source>
</evidence>
<name>A0A3D8Q5M4_9HELO</name>
<dbReference type="OrthoDB" id="5423360at2759"/>
<proteinExistence type="predicted"/>
<dbReference type="Pfam" id="PF01425">
    <property type="entry name" value="Amidase"/>
    <property type="match status" value="1"/>
</dbReference>
<evidence type="ECO:0000259" key="2">
    <source>
        <dbReference type="Pfam" id="PF26053"/>
    </source>
</evidence>
<feature type="domain" description="Scytalone dehydratase-like protein Arp1 N-terminal" evidence="2">
    <location>
        <begin position="49"/>
        <end position="167"/>
    </location>
</feature>
<dbReference type="EMBL" id="PDLM01000032">
    <property type="protein sequence ID" value="RDW56714.1"/>
    <property type="molecule type" value="Genomic_DNA"/>
</dbReference>
<reference evidence="3 4" key="1">
    <citation type="journal article" date="2018" name="IMA Fungus">
        <title>IMA Genome-F 9: Draft genome sequence of Annulohypoxylon stygium, Aspergillus mulundensis, Berkeleyomyces basicola (syn. Thielaviopsis basicola), Ceratocystis smalleyi, two Cercospora beticola strains, Coleophoma cylindrospora, Fusarium fracticaudum, Phialophora cf. hyalina, and Morchella septimelata.</title>
        <authorList>
            <person name="Wingfield B.D."/>
            <person name="Bills G.F."/>
            <person name="Dong Y."/>
            <person name="Huang W."/>
            <person name="Nel W.J."/>
            <person name="Swalarsk-Parry B.S."/>
            <person name="Vaghefi N."/>
            <person name="Wilken P.M."/>
            <person name="An Z."/>
            <person name="de Beer Z.W."/>
            <person name="De Vos L."/>
            <person name="Chen L."/>
            <person name="Duong T.A."/>
            <person name="Gao Y."/>
            <person name="Hammerbacher A."/>
            <person name="Kikkert J.R."/>
            <person name="Li Y."/>
            <person name="Li H."/>
            <person name="Li K."/>
            <person name="Li Q."/>
            <person name="Liu X."/>
            <person name="Ma X."/>
            <person name="Naidoo K."/>
            <person name="Pethybridge S.J."/>
            <person name="Sun J."/>
            <person name="Steenkamp E.T."/>
            <person name="van der Nest M.A."/>
            <person name="van Wyk S."/>
            <person name="Wingfield M.J."/>
            <person name="Xiong C."/>
            <person name="Yue Q."/>
            <person name="Zhang X."/>
        </authorList>
    </citation>
    <scope>NUCLEOTIDE SEQUENCE [LARGE SCALE GENOMIC DNA]</scope>
    <source>
        <strain evidence="3 4">BP6252</strain>
    </source>
</reference>
<dbReference type="SUPFAM" id="SSF75304">
    <property type="entry name" value="Amidase signature (AS) enzymes"/>
    <property type="match status" value="1"/>
</dbReference>
<dbReference type="InterPro" id="IPR058329">
    <property type="entry name" value="Arp1_N"/>
</dbReference>
<dbReference type="Proteomes" id="UP000256645">
    <property type="component" value="Unassembled WGS sequence"/>
</dbReference>
<evidence type="ECO:0000313" key="4">
    <source>
        <dbReference type="Proteomes" id="UP000256645"/>
    </source>
</evidence>
<sequence>MPSLSKIARASVSLGALFQSGLPDSVAITSPSTGEQLLGYFSGWTSSLNIASGSELSAGVSGLAPLTVFTSSENIATCAWVKDQVQTYAKVDDVFEELFLRVIYLQGPTSYEADILSCLGTAYGTEVIFANRESNQTIAVGTNSTVPNGPYLAYVHNEQTTLGPVYRVYYDEYQAFMSGVLPNGTDGAYRYANVNTMSDSTLGIPVPSRLYSLNSTTASKPFNGIRVTVKDIMDIEGVKTSNGNRAWFKLYDAVNATAPAVQKLVDMGATIIGKTKAAQFANADRVTADWVDYHDAFNPRGDGYQDTGVSSSGAGSATAAYDWVDVSVCTDTGGSIRIPASKQGVFALRPSFGALSNDGVMLEGEYFDTVGFHTRSPYTLQSFGKTWLASSNLTTGYTGFPTKLIVPSNLWPVTNNASQAVFSSWISKLSTFLNATIETTSIGDAWNATANKPGTEFFSYMQQVAFDLNWKNQIAKVISPFQKDYANKFEGRQPFINPFPAARFASAASTTDADVEESYKRFTFFRNWFGESVVKPDAKTCSESLFLLPMFAGDVSYRNTVYSPPNVSSWSAFLIYYYSVQSQGPEAVFPIGEVSYASNITSVEEKLPVSIDVLAHRGCDMMLLDLAKALADAELLKEVKTGRTLW</sequence>
<evidence type="ECO:0000259" key="1">
    <source>
        <dbReference type="Pfam" id="PF01425"/>
    </source>
</evidence>
<dbReference type="InterPro" id="IPR036928">
    <property type="entry name" value="AS_sf"/>
</dbReference>
<accession>A0A3D8Q5M4</accession>
<keyword evidence="4" id="KW-1185">Reference proteome</keyword>
<feature type="domain" description="Amidase" evidence="1">
    <location>
        <begin position="217"/>
        <end position="380"/>
    </location>
</feature>
<dbReference type="PANTHER" id="PTHR46310">
    <property type="entry name" value="AMIDASE 1"/>
    <property type="match status" value="1"/>
</dbReference>
<dbReference type="Gene3D" id="3.90.1300.10">
    <property type="entry name" value="Amidase signature (AS) domain"/>
    <property type="match status" value="1"/>
</dbReference>
<dbReference type="Pfam" id="PF26053">
    <property type="entry name" value="DUF8016"/>
    <property type="match status" value="1"/>
</dbReference>
<dbReference type="InterPro" id="IPR023631">
    <property type="entry name" value="Amidase_dom"/>
</dbReference>